<proteinExistence type="predicted"/>
<evidence type="ECO:0000259" key="7">
    <source>
        <dbReference type="PROSITE" id="PS50850"/>
    </source>
</evidence>
<dbReference type="EMBL" id="JBHSJH010000002">
    <property type="protein sequence ID" value="MFC4892411.1"/>
    <property type="molecule type" value="Genomic_DNA"/>
</dbReference>
<feature type="transmembrane region" description="Helical" evidence="6">
    <location>
        <begin position="168"/>
        <end position="189"/>
    </location>
</feature>
<evidence type="ECO:0000256" key="5">
    <source>
        <dbReference type="ARBA" id="ARBA00023136"/>
    </source>
</evidence>
<dbReference type="PANTHER" id="PTHR43702">
    <property type="entry name" value="L-FUCOSE-PROTON SYMPORTER"/>
    <property type="match status" value="1"/>
</dbReference>
<keyword evidence="9" id="KW-1185">Reference proteome</keyword>
<accession>A0ABV9TC79</accession>
<dbReference type="InterPro" id="IPR050375">
    <property type="entry name" value="MFS_TsgA-like"/>
</dbReference>
<keyword evidence="4 6" id="KW-1133">Transmembrane helix</keyword>
<feature type="transmembrane region" description="Helical" evidence="6">
    <location>
        <begin position="252"/>
        <end position="271"/>
    </location>
</feature>
<feature type="transmembrane region" description="Helical" evidence="6">
    <location>
        <begin position="75"/>
        <end position="93"/>
    </location>
</feature>
<evidence type="ECO:0000256" key="4">
    <source>
        <dbReference type="ARBA" id="ARBA00022989"/>
    </source>
</evidence>
<dbReference type="Proteomes" id="UP001595926">
    <property type="component" value="Unassembled WGS sequence"/>
</dbReference>
<feature type="transmembrane region" description="Helical" evidence="6">
    <location>
        <begin position="349"/>
        <end position="372"/>
    </location>
</feature>
<feature type="transmembrane region" description="Helical" evidence="6">
    <location>
        <begin position="210"/>
        <end position="230"/>
    </location>
</feature>
<evidence type="ECO:0000256" key="3">
    <source>
        <dbReference type="ARBA" id="ARBA00022692"/>
    </source>
</evidence>
<dbReference type="InterPro" id="IPR011701">
    <property type="entry name" value="MFS"/>
</dbReference>
<dbReference type="Pfam" id="PF07690">
    <property type="entry name" value="MFS_1"/>
    <property type="match status" value="1"/>
</dbReference>
<dbReference type="Gene3D" id="1.20.1250.20">
    <property type="entry name" value="MFS general substrate transporter like domains"/>
    <property type="match status" value="2"/>
</dbReference>
<feature type="domain" description="Major facilitator superfamily (MFS) profile" evidence="7">
    <location>
        <begin position="5"/>
        <end position="412"/>
    </location>
</feature>
<feature type="transmembrane region" description="Helical" evidence="6">
    <location>
        <begin position="99"/>
        <end position="125"/>
    </location>
</feature>
<keyword evidence="2" id="KW-1003">Cell membrane</keyword>
<sequence>MSDNEKFLTKFKILLAFFSLSFLVYCFPILIMQATSYYKISHGSAGALESYFNITRVIASLIAFTIFLKFGYKKPLSYTFFFVALFCLIAPFINSIWMIRLYLLITGISFVVIKISSYSMVALVTNNPNEHASFVNFMELIHMIGNMMAVWVFSFFMQNTDGTEWLYMFWLIAGICLVLGLIFLLTPLNEHAIDTEKNKPFKDQIKDVKHIILMWCVPFFFIMFFAYEFIEQGVGPWLMTFNHEVLGITKNLSIQLGSLFTLAIALGRLYGTIIFKYIEWHKVLLANFIIGLFFIGIVMFNMDHGIGSNSTNILNLPLVAYCLPLVGFFIGPVYPTLVSTFMSCHNKGLHAAAISIVMILGALVDSASARIVGDLFGNIGGLGAFKFSTIIPLTILIILIVPYALIINKTSKSEKE</sequence>
<reference evidence="9" key="1">
    <citation type="journal article" date="2019" name="Int. J. Syst. Evol. Microbiol.">
        <title>The Global Catalogue of Microorganisms (GCM) 10K type strain sequencing project: providing services to taxonomists for standard genome sequencing and annotation.</title>
        <authorList>
            <consortium name="The Broad Institute Genomics Platform"/>
            <consortium name="The Broad Institute Genome Sequencing Center for Infectious Disease"/>
            <person name="Wu L."/>
            <person name="Ma J."/>
        </authorList>
    </citation>
    <scope>NUCLEOTIDE SEQUENCE [LARGE SCALE GENOMIC DNA]</scope>
    <source>
        <strain evidence="9">CGMCC 1.13718</strain>
    </source>
</reference>
<organism evidence="8 9">
    <name type="scientific">Pseudofrancisella aestuarii</name>
    <dbReference type="NCBI Taxonomy" id="2670347"/>
    <lineage>
        <taxon>Bacteria</taxon>
        <taxon>Pseudomonadati</taxon>
        <taxon>Pseudomonadota</taxon>
        <taxon>Gammaproteobacteria</taxon>
        <taxon>Thiotrichales</taxon>
        <taxon>Francisellaceae</taxon>
        <taxon>Pseudofrancisella</taxon>
    </lineage>
</organism>
<evidence type="ECO:0000256" key="2">
    <source>
        <dbReference type="ARBA" id="ARBA00022475"/>
    </source>
</evidence>
<feature type="transmembrane region" description="Helical" evidence="6">
    <location>
        <begin position="283"/>
        <end position="302"/>
    </location>
</feature>
<feature type="transmembrane region" description="Helical" evidence="6">
    <location>
        <begin position="51"/>
        <end position="68"/>
    </location>
</feature>
<name>A0ABV9TC79_9GAMM</name>
<comment type="subcellular location">
    <subcellularLocation>
        <location evidence="1">Cell inner membrane</location>
        <topology evidence="1">Multi-pass membrane protein</topology>
    </subcellularLocation>
</comment>
<dbReference type="SUPFAM" id="SSF103473">
    <property type="entry name" value="MFS general substrate transporter"/>
    <property type="match status" value="1"/>
</dbReference>
<protein>
    <submittedName>
        <fullName evidence="8">MFS transporter</fullName>
    </submittedName>
</protein>
<keyword evidence="3 6" id="KW-0812">Transmembrane</keyword>
<evidence type="ECO:0000313" key="9">
    <source>
        <dbReference type="Proteomes" id="UP001595926"/>
    </source>
</evidence>
<feature type="transmembrane region" description="Helical" evidence="6">
    <location>
        <begin position="314"/>
        <end position="337"/>
    </location>
</feature>
<dbReference type="RefSeq" id="WP_119329807.1">
    <property type="nucleotide sequence ID" value="NZ_JBHSJH010000002.1"/>
</dbReference>
<keyword evidence="5 6" id="KW-0472">Membrane</keyword>
<feature type="transmembrane region" description="Helical" evidence="6">
    <location>
        <begin position="12"/>
        <end position="31"/>
    </location>
</feature>
<dbReference type="InterPro" id="IPR020846">
    <property type="entry name" value="MFS_dom"/>
</dbReference>
<feature type="transmembrane region" description="Helical" evidence="6">
    <location>
        <begin position="384"/>
        <end position="406"/>
    </location>
</feature>
<dbReference type="InterPro" id="IPR036259">
    <property type="entry name" value="MFS_trans_sf"/>
</dbReference>
<comment type="caution">
    <text evidence="8">The sequence shown here is derived from an EMBL/GenBank/DDBJ whole genome shotgun (WGS) entry which is preliminary data.</text>
</comment>
<evidence type="ECO:0000256" key="6">
    <source>
        <dbReference type="SAM" id="Phobius"/>
    </source>
</evidence>
<dbReference type="PROSITE" id="PS50850">
    <property type="entry name" value="MFS"/>
    <property type="match status" value="1"/>
</dbReference>
<feature type="transmembrane region" description="Helical" evidence="6">
    <location>
        <begin position="137"/>
        <end position="156"/>
    </location>
</feature>
<evidence type="ECO:0000313" key="8">
    <source>
        <dbReference type="EMBL" id="MFC4892411.1"/>
    </source>
</evidence>
<evidence type="ECO:0000256" key="1">
    <source>
        <dbReference type="ARBA" id="ARBA00004429"/>
    </source>
</evidence>
<dbReference type="PANTHER" id="PTHR43702:SF11">
    <property type="entry name" value="L-FUCOSE-PROTON SYMPORTER"/>
    <property type="match status" value="1"/>
</dbReference>
<gene>
    <name evidence="8" type="ORF">ACFPDQ_05040</name>
</gene>